<comment type="caution">
    <text evidence="4">The sequence shown here is derived from an EMBL/GenBank/DDBJ whole genome shotgun (WGS) entry which is preliminary data.</text>
</comment>
<proteinExistence type="inferred from homology"/>
<dbReference type="InterPro" id="IPR050249">
    <property type="entry name" value="Pseudomonas-type_ThrB"/>
</dbReference>
<protein>
    <submittedName>
        <fullName evidence="4">Aminoglycoside phosphotransferase</fullName>
    </submittedName>
</protein>
<reference evidence="4 5" key="1">
    <citation type="journal article" date="2020" name="Cell Rep.">
        <title>Local necrotic cells trigger systemic immune activation via gut microbiome dysbiosis in Drosophila.</title>
        <authorList>
            <person name="Kosakamoto H."/>
            <person name="Yamauchi T."/>
            <person name="Akuzawa-Tokita Y."/>
            <person name="Nishimura K."/>
            <person name="Soga T."/>
            <person name="Murakami T."/>
            <person name="Mori H."/>
            <person name="Yamamoto K."/>
            <person name="Miyazaki R."/>
            <person name="Koto A."/>
            <person name="Miura M."/>
            <person name="Obata F."/>
        </authorList>
    </citation>
    <scope>NUCLEOTIDE SEQUENCE [LARGE SCALE GENOMIC DNA]</scope>
    <source>
        <strain evidence="4 5">Ai</strain>
    </source>
</reference>
<dbReference type="GO" id="GO:0009088">
    <property type="term" value="P:threonine biosynthetic process"/>
    <property type="evidence" value="ECO:0007669"/>
    <property type="project" value="TreeGrafter"/>
</dbReference>
<feature type="region of interest" description="Disordered" evidence="2">
    <location>
        <begin position="1"/>
        <end position="23"/>
    </location>
</feature>
<accession>A0A6V8IB57</accession>
<dbReference type="PANTHER" id="PTHR21064:SF6">
    <property type="entry name" value="AMINOGLYCOSIDE PHOSPHOTRANSFERASE DOMAIN-CONTAINING PROTEIN"/>
    <property type="match status" value="1"/>
</dbReference>
<gene>
    <name evidence="4" type="ORF">DmAi_23710</name>
</gene>
<dbReference type="OrthoDB" id="3266537at2"/>
<evidence type="ECO:0000259" key="3">
    <source>
        <dbReference type="Pfam" id="PF01636"/>
    </source>
</evidence>
<organism evidence="4 5">
    <name type="scientific">Acetobacter persici</name>
    <dbReference type="NCBI Taxonomy" id="1076596"/>
    <lineage>
        <taxon>Bacteria</taxon>
        <taxon>Pseudomonadati</taxon>
        <taxon>Pseudomonadota</taxon>
        <taxon>Alphaproteobacteria</taxon>
        <taxon>Acetobacterales</taxon>
        <taxon>Acetobacteraceae</taxon>
        <taxon>Acetobacter</taxon>
    </lineage>
</organism>
<dbReference type="RefSeq" id="WP_086656580.1">
    <property type="nucleotide sequence ID" value="NZ_BLJP01000011.1"/>
</dbReference>
<evidence type="ECO:0000313" key="4">
    <source>
        <dbReference type="EMBL" id="GFE94312.1"/>
    </source>
</evidence>
<dbReference type="Gene3D" id="3.90.1200.10">
    <property type="match status" value="1"/>
</dbReference>
<dbReference type="PANTHER" id="PTHR21064">
    <property type="entry name" value="AMINOGLYCOSIDE PHOSPHOTRANSFERASE DOMAIN-CONTAINING PROTEIN-RELATED"/>
    <property type="match status" value="1"/>
</dbReference>
<dbReference type="AlphaFoldDB" id="A0A6V8IB57"/>
<sequence>MSGLPSRLLRDQPCGASSVQPPAVVSGGVAPSGAPGQFGVHGVQEKRDWPPLTEAEVASVLAHYPALSPVAAILWHSMRPFSAAGIVQMQGAPPKTVVVKRHHAQLRSVAALEAEHAFMRHLGVRGLPVSTVLRTGGAGNGASALTQGQWTYEVFLPAQGEDLYRETMSWQPYQSLDHARVAGAELARLHKAAEGFEAPARGEACPLVSSMVAVGQEDFLPALRAWGVRQPGLAQQLAGRAWEQDVQAALGPFHAVLRPLLGAVKPCWGHGDWHGSNLLWAPGPAAGIRSVLDFGMADRTCAVFDLAVALERSGVMWLDLSGPDLVVYPQIQALLEGYQNVRPLSAAERALLVAFLPLVHVEFALSEVAYFGTLLKDPASAEVAYTEYLLGHARWFAGEEGRALLDWLPAALARGAAAVP</sequence>
<dbReference type="InterPro" id="IPR002575">
    <property type="entry name" value="Aminoglycoside_PTrfase"/>
</dbReference>
<dbReference type="Proteomes" id="UP000548726">
    <property type="component" value="Unassembled WGS sequence"/>
</dbReference>
<dbReference type="SUPFAM" id="SSF56112">
    <property type="entry name" value="Protein kinase-like (PK-like)"/>
    <property type="match status" value="1"/>
</dbReference>
<dbReference type="GO" id="GO:0004413">
    <property type="term" value="F:homoserine kinase activity"/>
    <property type="evidence" value="ECO:0007669"/>
    <property type="project" value="TreeGrafter"/>
</dbReference>
<evidence type="ECO:0000256" key="1">
    <source>
        <dbReference type="ARBA" id="ARBA00038240"/>
    </source>
</evidence>
<dbReference type="InterPro" id="IPR011009">
    <property type="entry name" value="Kinase-like_dom_sf"/>
</dbReference>
<dbReference type="EMBL" id="BLJP01000011">
    <property type="protein sequence ID" value="GFE94312.1"/>
    <property type="molecule type" value="Genomic_DNA"/>
</dbReference>
<evidence type="ECO:0000313" key="5">
    <source>
        <dbReference type="Proteomes" id="UP000548726"/>
    </source>
</evidence>
<keyword evidence="5" id="KW-1185">Reference proteome</keyword>
<keyword evidence="4" id="KW-0808">Transferase</keyword>
<dbReference type="Pfam" id="PF01636">
    <property type="entry name" value="APH"/>
    <property type="match status" value="1"/>
</dbReference>
<name>A0A6V8IB57_9PROT</name>
<comment type="similarity">
    <text evidence="1">Belongs to the pseudomonas-type ThrB family.</text>
</comment>
<feature type="domain" description="Aminoglycoside phosphotransferase" evidence="3">
    <location>
        <begin position="95"/>
        <end position="343"/>
    </location>
</feature>
<evidence type="ECO:0000256" key="2">
    <source>
        <dbReference type="SAM" id="MobiDB-lite"/>
    </source>
</evidence>